<dbReference type="NCBIfam" id="NF046085">
    <property type="entry name" value="XrtY_assoc_Gly1"/>
    <property type="match status" value="1"/>
</dbReference>
<keyword evidence="6" id="KW-1185">Reference proteome</keyword>
<evidence type="ECO:0000259" key="4">
    <source>
        <dbReference type="Pfam" id="PF13439"/>
    </source>
</evidence>
<gene>
    <name evidence="5" type="ORF">EZ428_11085</name>
</gene>
<organism evidence="5 6">
    <name type="scientific">Pedobacter frigiditerrae</name>
    <dbReference type="NCBI Taxonomy" id="2530452"/>
    <lineage>
        <taxon>Bacteria</taxon>
        <taxon>Pseudomonadati</taxon>
        <taxon>Bacteroidota</taxon>
        <taxon>Sphingobacteriia</taxon>
        <taxon>Sphingobacteriales</taxon>
        <taxon>Sphingobacteriaceae</taxon>
        <taxon>Pedobacter</taxon>
    </lineage>
</organism>
<evidence type="ECO:0000256" key="1">
    <source>
        <dbReference type="ARBA" id="ARBA00022679"/>
    </source>
</evidence>
<dbReference type="OrthoDB" id="9790710at2"/>
<evidence type="ECO:0000313" key="5">
    <source>
        <dbReference type="EMBL" id="TCC92263.1"/>
    </source>
</evidence>
<dbReference type="SUPFAM" id="SSF53756">
    <property type="entry name" value="UDP-Glycosyltransferase/glycogen phosphorylase"/>
    <property type="match status" value="1"/>
</dbReference>
<dbReference type="PANTHER" id="PTHR46401:SF2">
    <property type="entry name" value="GLYCOSYLTRANSFERASE WBBK-RELATED"/>
    <property type="match status" value="1"/>
</dbReference>
<dbReference type="GO" id="GO:0009103">
    <property type="term" value="P:lipopolysaccharide biosynthetic process"/>
    <property type="evidence" value="ECO:0007669"/>
    <property type="project" value="TreeGrafter"/>
</dbReference>
<feature type="domain" description="Glycosyltransferase subfamily 4-like N-terminal" evidence="4">
    <location>
        <begin position="112"/>
        <end position="277"/>
    </location>
</feature>
<dbReference type="GO" id="GO:0016757">
    <property type="term" value="F:glycosyltransferase activity"/>
    <property type="evidence" value="ECO:0007669"/>
    <property type="project" value="InterPro"/>
</dbReference>
<dbReference type="InterPro" id="IPR028098">
    <property type="entry name" value="Glyco_trans_4-like_N"/>
</dbReference>
<comment type="caution">
    <text evidence="5">The sequence shown here is derived from an EMBL/GenBank/DDBJ whole genome shotgun (WGS) entry which is preliminary data.</text>
</comment>
<accession>A0A4R0MZ98</accession>
<dbReference type="InterPro" id="IPR001296">
    <property type="entry name" value="Glyco_trans_1"/>
</dbReference>
<dbReference type="Gene3D" id="3.40.50.2000">
    <property type="entry name" value="Glycogen Phosphorylase B"/>
    <property type="match status" value="2"/>
</dbReference>
<feature type="compositionally biased region" description="Polar residues" evidence="2">
    <location>
        <begin position="85"/>
        <end position="94"/>
    </location>
</feature>
<keyword evidence="1 5" id="KW-0808">Transferase</keyword>
<name>A0A4R0MZ98_9SPHI</name>
<dbReference type="AlphaFoldDB" id="A0A4R0MZ98"/>
<evidence type="ECO:0000313" key="6">
    <source>
        <dbReference type="Proteomes" id="UP000292884"/>
    </source>
</evidence>
<reference evidence="5 6" key="1">
    <citation type="submission" date="2019-02" db="EMBL/GenBank/DDBJ databases">
        <title>Pedobacter sp. RP-1-13 sp. nov., isolated from Arctic soil.</title>
        <authorList>
            <person name="Dahal R.H."/>
        </authorList>
    </citation>
    <scope>NUCLEOTIDE SEQUENCE [LARGE SCALE GENOMIC DNA]</scope>
    <source>
        <strain evidence="5 6">RP-1-13</strain>
    </source>
</reference>
<evidence type="ECO:0000259" key="3">
    <source>
        <dbReference type="Pfam" id="PF00534"/>
    </source>
</evidence>
<sequence length="481" mass="53150">MKIIHIIAAYKPAFIYGGPTMSVAKLCEALGEFRGLEVRGLGVREAEALSCGGVEGNENNVESSSRLGVEMAEVELLRRKGVEGNENNVESSSRLGVENGSSSGGGVEAFNDIDVEVLTTTANGKTELAVVAGERQLVDGVGVTYFRRLTKDHTHFSPALLRGLRREILRYKKNPPPTPSKGGHTLAIHIHAWWNLVSILSCWVAKWYQVPVVLSPRGMLTDYTLGNRNVGFKSIIHWLIGKRLLRYCHIHATSEKEKEDILKFIKPKSITVIANLVEGVGRSEYQEAKKQTTPQLSNSTTQPTSSFKLIFLSRIEEKKGLELLFDALAKFDADWSLTIAGSGEQGYVDGLAVRVEGLGISDRINWVGHVKNEDKFKLLAEHDLMVLTSYNENFANVVIESLSVGTAVLLSDQVGLANYVEVNKLGWITTLNTAIIANTIRQAYDDKEKRSGIRATATEIISRDYNTKNLISQYCDLYHSI</sequence>
<feature type="domain" description="Glycosyl transferase family 1" evidence="3">
    <location>
        <begin position="297"/>
        <end position="457"/>
    </location>
</feature>
<dbReference type="RefSeq" id="WP_131553203.1">
    <property type="nucleotide sequence ID" value="NZ_SJSK01000002.1"/>
</dbReference>
<dbReference type="EMBL" id="SJSK01000002">
    <property type="protein sequence ID" value="TCC92263.1"/>
    <property type="molecule type" value="Genomic_DNA"/>
</dbReference>
<evidence type="ECO:0000256" key="2">
    <source>
        <dbReference type="SAM" id="MobiDB-lite"/>
    </source>
</evidence>
<dbReference type="Proteomes" id="UP000292884">
    <property type="component" value="Unassembled WGS sequence"/>
</dbReference>
<proteinExistence type="predicted"/>
<dbReference type="PANTHER" id="PTHR46401">
    <property type="entry name" value="GLYCOSYLTRANSFERASE WBBK-RELATED"/>
    <property type="match status" value="1"/>
</dbReference>
<protein>
    <submittedName>
        <fullName evidence="5">Glycosyltransferase</fullName>
    </submittedName>
</protein>
<feature type="region of interest" description="Disordered" evidence="2">
    <location>
        <begin position="83"/>
        <end position="103"/>
    </location>
</feature>
<dbReference type="Pfam" id="PF13439">
    <property type="entry name" value="Glyco_transf_4"/>
    <property type="match status" value="1"/>
</dbReference>
<dbReference type="Pfam" id="PF00534">
    <property type="entry name" value="Glycos_transf_1"/>
    <property type="match status" value="1"/>
</dbReference>